<keyword evidence="2" id="KW-1133">Transmembrane helix</keyword>
<proteinExistence type="inferred from homology"/>
<dbReference type="InterPro" id="IPR036527">
    <property type="entry name" value="SCP2_sterol-bd_dom_sf"/>
</dbReference>
<evidence type="ECO:0000256" key="1">
    <source>
        <dbReference type="ARBA" id="ARBA00008164"/>
    </source>
</evidence>
<dbReference type="InterPro" id="IPR001972">
    <property type="entry name" value="Stomatin_HflK_fam"/>
</dbReference>
<evidence type="ECO:0000259" key="3">
    <source>
        <dbReference type="SMART" id="SM00244"/>
    </source>
</evidence>
<dbReference type="InterPro" id="IPR003033">
    <property type="entry name" value="SCP2_sterol-bd_dom"/>
</dbReference>
<keyword evidence="2" id="KW-0472">Membrane</keyword>
<dbReference type="PANTHER" id="PTHR10264:SF130">
    <property type="entry name" value="STOMATIN-LIKE PROTEIN 1"/>
    <property type="match status" value="1"/>
</dbReference>
<dbReference type="InterPro" id="IPR036013">
    <property type="entry name" value="Band_7/SPFH_dom_sf"/>
</dbReference>
<dbReference type="Gene3D" id="3.30.479.30">
    <property type="entry name" value="Band 7 domain"/>
    <property type="match status" value="1"/>
</dbReference>
<dbReference type="Proteomes" id="UP001054837">
    <property type="component" value="Unassembled WGS sequence"/>
</dbReference>
<dbReference type="PRINTS" id="PR00721">
    <property type="entry name" value="STOMATIN"/>
</dbReference>
<dbReference type="InterPro" id="IPR043202">
    <property type="entry name" value="Band-7_stomatin-like"/>
</dbReference>
<dbReference type="Gene3D" id="3.30.1050.10">
    <property type="entry name" value="SCP2 sterol-binding domain"/>
    <property type="match status" value="1"/>
</dbReference>
<dbReference type="PANTHER" id="PTHR10264">
    <property type="entry name" value="BAND 7 PROTEIN-RELATED"/>
    <property type="match status" value="1"/>
</dbReference>
<dbReference type="Pfam" id="PF01145">
    <property type="entry name" value="Band_7"/>
    <property type="match status" value="1"/>
</dbReference>
<dbReference type="EMBL" id="BPLQ01010352">
    <property type="protein sequence ID" value="GIY50148.1"/>
    <property type="molecule type" value="Genomic_DNA"/>
</dbReference>
<dbReference type="SUPFAM" id="SSF55718">
    <property type="entry name" value="SCP-like"/>
    <property type="match status" value="1"/>
</dbReference>
<comment type="caution">
    <text evidence="4">The sequence shown here is derived from an EMBL/GenBank/DDBJ whole genome shotgun (WGS) entry which is preliminary data.</text>
</comment>
<feature type="transmembrane region" description="Helical" evidence="2">
    <location>
        <begin position="127"/>
        <end position="145"/>
    </location>
</feature>
<keyword evidence="5" id="KW-1185">Reference proteome</keyword>
<dbReference type="GO" id="GO:0005886">
    <property type="term" value="C:plasma membrane"/>
    <property type="evidence" value="ECO:0007669"/>
    <property type="project" value="InterPro"/>
</dbReference>
<evidence type="ECO:0000313" key="5">
    <source>
        <dbReference type="Proteomes" id="UP001054837"/>
    </source>
</evidence>
<keyword evidence="2" id="KW-0812">Transmembrane</keyword>
<dbReference type="InterPro" id="IPR001107">
    <property type="entry name" value="Band_7"/>
</dbReference>
<protein>
    <submittedName>
        <fullName evidence="4">Stomatin-like protein 3</fullName>
    </submittedName>
</protein>
<accession>A0AAV4TZH2</accession>
<gene>
    <name evidence="4" type="primary">Stoml3</name>
    <name evidence="4" type="ORF">CDAR_529281</name>
</gene>
<dbReference type="SMART" id="SM00244">
    <property type="entry name" value="PHB"/>
    <property type="match status" value="1"/>
</dbReference>
<sequence>MVMAGANGCFAAKELHEIQIELQLHINCNRSDHFVYLQTCNQCGVRGSQSTKKRRKSIMVPKNGINSIFDYDSVFEYGPANINMKSYRKNDYKSVYTYHAVSISSDDENETTKETLLSVILRNIITFFFYLLAILSFPISFLICLKKVHSLERGVLMRLGKLQPIKGPGFVFILPCIDKWIKIDLRPQTFTVSTSQLLTADGGVVQVESNIEYRISNVLSYVMKLHNHEKTLKDLGLFCLKNVVSEKDLEDLESKKEFISCNLKDELNRSVINWGLEIVNVNLHSVKVLKAAEPVDAIGTIMSALKAATGNSTQHTAAFFPLIPDTVVEKNIDSKDSQHLSSFDARAHIKTGDCIEAVRKLANLAEREGYLKDLNAKFKFDLVGRSTRTFLISFEKGNISVLENIDDSIQSNVQLMLSEDNLKDFLNGEISPLEAYMDGKVMVTGDWSLLRSLAKVFDLCRSKFLDI</sequence>
<dbReference type="AlphaFoldDB" id="A0AAV4TZH2"/>
<name>A0AAV4TZH2_9ARAC</name>
<feature type="domain" description="Band 7" evidence="3">
    <location>
        <begin position="143"/>
        <end position="296"/>
    </location>
</feature>
<evidence type="ECO:0000313" key="4">
    <source>
        <dbReference type="EMBL" id="GIY50148.1"/>
    </source>
</evidence>
<dbReference type="SUPFAM" id="SSF117892">
    <property type="entry name" value="Band 7/SPFH domain"/>
    <property type="match status" value="1"/>
</dbReference>
<dbReference type="Pfam" id="PF02036">
    <property type="entry name" value="SCP2"/>
    <property type="match status" value="1"/>
</dbReference>
<evidence type="ECO:0000256" key="2">
    <source>
        <dbReference type="SAM" id="Phobius"/>
    </source>
</evidence>
<reference evidence="4 5" key="1">
    <citation type="submission" date="2021-06" db="EMBL/GenBank/DDBJ databases">
        <title>Caerostris darwini draft genome.</title>
        <authorList>
            <person name="Kono N."/>
            <person name="Arakawa K."/>
        </authorList>
    </citation>
    <scope>NUCLEOTIDE SEQUENCE [LARGE SCALE GENOMIC DNA]</scope>
</reference>
<organism evidence="4 5">
    <name type="scientific">Caerostris darwini</name>
    <dbReference type="NCBI Taxonomy" id="1538125"/>
    <lineage>
        <taxon>Eukaryota</taxon>
        <taxon>Metazoa</taxon>
        <taxon>Ecdysozoa</taxon>
        <taxon>Arthropoda</taxon>
        <taxon>Chelicerata</taxon>
        <taxon>Arachnida</taxon>
        <taxon>Araneae</taxon>
        <taxon>Araneomorphae</taxon>
        <taxon>Entelegynae</taxon>
        <taxon>Araneoidea</taxon>
        <taxon>Araneidae</taxon>
        <taxon>Caerostris</taxon>
    </lineage>
</organism>
<comment type="similarity">
    <text evidence="1">Belongs to the band 7/mec-2 family.</text>
</comment>